<dbReference type="Pfam" id="PF01909">
    <property type="entry name" value="NTP_transf_2"/>
    <property type="match status" value="1"/>
</dbReference>
<evidence type="ECO:0000313" key="3">
    <source>
        <dbReference type="Proteomes" id="UP000253647"/>
    </source>
</evidence>
<dbReference type="InterPro" id="IPR043519">
    <property type="entry name" value="NT_sf"/>
</dbReference>
<dbReference type="CDD" id="cd05403">
    <property type="entry name" value="NT_KNTase_like"/>
    <property type="match status" value="1"/>
</dbReference>
<dbReference type="Proteomes" id="UP000253647">
    <property type="component" value="Unassembled WGS sequence"/>
</dbReference>
<dbReference type="InterPro" id="IPR002934">
    <property type="entry name" value="Polymerase_NTP_transf_dom"/>
</dbReference>
<dbReference type="RefSeq" id="WP_114435186.1">
    <property type="nucleotide sequence ID" value="NZ_QPJI01000016.1"/>
</dbReference>
<dbReference type="Gene3D" id="3.30.460.10">
    <property type="entry name" value="Beta Polymerase, domain 2"/>
    <property type="match status" value="1"/>
</dbReference>
<proteinExistence type="predicted"/>
<evidence type="ECO:0000313" key="2">
    <source>
        <dbReference type="EMBL" id="RCW64082.1"/>
    </source>
</evidence>
<dbReference type="InterPro" id="IPR052548">
    <property type="entry name" value="Type_VII_TA_antitoxin"/>
</dbReference>
<feature type="domain" description="Polymerase nucleotidyl transferase" evidence="1">
    <location>
        <begin position="9"/>
        <end position="70"/>
    </location>
</feature>
<gene>
    <name evidence="2" type="ORF">DET61_116123</name>
</gene>
<reference evidence="2 3" key="1">
    <citation type="submission" date="2018-07" db="EMBL/GenBank/DDBJ databases">
        <title>Freshwater and sediment microbial communities from various areas in North America, analyzing microbe dynamics in response to fracking.</title>
        <authorList>
            <person name="Lamendella R."/>
        </authorList>
    </citation>
    <scope>NUCLEOTIDE SEQUENCE [LARGE SCALE GENOMIC DNA]</scope>
    <source>
        <strain evidence="2 3">105B</strain>
    </source>
</reference>
<keyword evidence="2" id="KW-0808">Transferase</keyword>
<organism evidence="2 3">
    <name type="scientific">Marinobacter nauticus</name>
    <name type="common">Marinobacter hydrocarbonoclasticus</name>
    <name type="synonym">Marinobacter aquaeolei</name>
    <dbReference type="NCBI Taxonomy" id="2743"/>
    <lineage>
        <taxon>Bacteria</taxon>
        <taxon>Pseudomonadati</taxon>
        <taxon>Pseudomonadota</taxon>
        <taxon>Gammaproteobacteria</taxon>
        <taxon>Pseudomonadales</taxon>
        <taxon>Marinobacteraceae</taxon>
        <taxon>Marinobacter</taxon>
    </lineage>
</organism>
<dbReference type="SUPFAM" id="SSF81301">
    <property type="entry name" value="Nucleotidyltransferase"/>
    <property type="match status" value="1"/>
</dbReference>
<sequence>MDSQTRKAIRQFSDKVSEKFDVSRLVLFGSRARGDNREDSDADVAVFLRGASGDFVEVKLAMAGIAFDVLVDTGIRIQPLPVWNGEWEHPESYSNPYLLQNIAKDGVSV</sequence>
<dbReference type="PANTHER" id="PTHR33933">
    <property type="entry name" value="NUCLEOTIDYLTRANSFERASE"/>
    <property type="match status" value="1"/>
</dbReference>
<dbReference type="EMBL" id="QPJI01000016">
    <property type="protein sequence ID" value="RCW64082.1"/>
    <property type="molecule type" value="Genomic_DNA"/>
</dbReference>
<name>A0A368X7V3_MARNT</name>
<protein>
    <submittedName>
        <fullName evidence="2">Putative nucleotidyltransferase</fullName>
    </submittedName>
</protein>
<comment type="caution">
    <text evidence="2">The sequence shown here is derived from an EMBL/GenBank/DDBJ whole genome shotgun (WGS) entry which is preliminary data.</text>
</comment>
<dbReference type="AlphaFoldDB" id="A0A368X7V3"/>
<dbReference type="GO" id="GO:0016779">
    <property type="term" value="F:nucleotidyltransferase activity"/>
    <property type="evidence" value="ECO:0007669"/>
    <property type="project" value="InterPro"/>
</dbReference>
<accession>A0A368X7V3</accession>
<dbReference type="PANTHER" id="PTHR33933:SF1">
    <property type="entry name" value="PROTEIN ADENYLYLTRANSFERASE MNTA-RELATED"/>
    <property type="match status" value="1"/>
</dbReference>
<evidence type="ECO:0000259" key="1">
    <source>
        <dbReference type="Pfam" id="PF01909"/>
    </source>
</evidence>